<keyword evidence="10" id="KW-1185">Reference proteome</keyword>
<dbReference type="SUPFAM" id="SSF48726">
    <property type="entry name" value="Immunoglobulin"/>
    <property type="match status" value="3"/>
</dbReference>
<evidence type="ECO:0000256" key="7">
    <source>
        <dbReference type="SAM" id="SignalP"/>
    </source>
</evidence>
<feature type="domain" description="Immunoglobulin" evidence="8">
    <location>
        <begin position="470"/>
        <end position="576"/>
    </location>
</feature>
<keyword evidence="3 6" id="KW-0472">Membrane</keyword>
<dbReference type="OrthoDB" id="8955135at2759"/>
<feature type="compositionally biased region" description="Basic and acidic residues" evidence="5">
    <location>
        <begin position="692"/>
        <end position="714"/>
    </location>
</feature>
<protein>
    <recommendedName>
        <fullName evidence="8">Immunoglobulin domain-containing protein</fullName>
    </recommendedName>
</protein>
<keyword evidence="2 7" id="KW-0732">Signal</keyword>
<feature type="transmembrane region" description="Helical" evidence="6">
    <location>
        <begin position="325"/>
        <end position="347"/>
    </location>
</feature>
<dbReference type="SMART" id="SM00409">
    <property type="entry name" value="IG"/>
    <property type="match status" value="3"/>
</dbReference>
<evidence type="ECO:0000256" key="3">
    <source>
        <dbReference type="ARBA" id="ARBA00023136"/>
    </source>
</evidence>
<dbReference type="InterPro" id="IPR015631">
    <property type="entry name" value="CD2/SLAM_rcpt"/>
</dbReference>
<comment type="caution">
    <text evidence="9">The sequence shown here is derived from an EMBL/GenBank/DDBJ whole genome shotgun (WGS) entry which is preliminary data.</text>
</comment>
<proteinExistence type="predicted"/>
<evidence type="ECO:0000256" key="4">
    <source>
        <dbReference type="ARBA" id="ARBA00023180"/>
    </source>
</evidence>
<keyword evidence="6" id="KW-1133">Transmembrane helix</keyword>
<evidence type="ECO:0000256" key="2">
    <source>
        <dbReference type="ARBA" id="ARBA00022729"/>
    </source>
</evidence>
<dbReference type="EMBL" id="SRMA01023920">
    <property type="protein sequence ID" value="TRZ02545.1"/>
    <property type="molecule type" value="Genomic_DNA"/>
</dbReference>
<dbReference type="InterPro" id="IPR036179">
    <property type="entry name" value="Ig-like_dom_sf"/>
</dbReference>
<accession>A0A553RK37</accession>
<dbReference type="InterPro" id="IPR013783">
    <property type="entry name" value="Ig-like_fold"/>
</dbReference>
<keyword evidence="4" id="KW-0325">Glycoprotein</keyword>
<feature type="domain" description="Immunoglobulin" evidence="8">
    <location>
        <begin position="134"/>
        <end position="227"/>
    </location>
</feature>
<reference evidence="9 10" key="1">
    <citation type="journal article" date="2019" name="Sci. Data">
        <title>Hybrid genome assembly and annotation of Danionella translucida.</title>
        <authorList>
            <person name="Kadobianskyi M."/>
            <person name="Schulze L."/>
            <person name="Schuelke M."/>
            <person name="Judkewitz B."/>
        </authorList>
    </citation>
    <scope>NUCLEOTIDE SEQUENCE [LARGE SCALE GENOMIC DNA]</scope>
    <source>
        <strain evidence="9 10">Bolton</strain>
    </source>
</reference>
<dbReference type="AlphaFoldDB" id="A0A553RK37"/>
<dbReference type="GO" id="GO:0016020">
    <property type="term" value="C:membrane"/>
    <property type="evidence" value="ECO:0007669"/>
    <property type="project" value="UniProtKB-SubCell"/>
</dbReference>
<evidence type="ECO:0000313" key="9">
    <source>
        <dbReference type="EMBL" id="TRZ02545.1"/>
    </source>
</evidence>
<dbReference type="InterPro" id="IPR003599">
    <property type="entry name" value="Ig_sub"/>
</dbReference>
<evidence type="ECO:0000259" key="8">
    <source>
        <dbReference type="SMART" id="SM00409"/>
    </source>
</evidence>
<evidence type="ECO:0000256" key="6">
    <source>
        <dbReference type="SAM" id="Phobius"/>
    </source>
</evidence>
<dbReference type="InterPro" id="IPR013106">
    <property type="entry name" value="Ig_V-set"/>
</dbReference>
<name>A0A553RK37_9TELE</name>
<evidence type="ECO:0000256" key="1">
    <source>
        <dbReference type="ARBA" id="ARBA00004370"/>
    </source>
</evidence>
<sequence>MHSRMKMAAVKRLLLFVLAFINIESSMTVPVHQNQPELITELEGNTVHLAIQDKTQTFDDLHWRKENVNIVYYSHGHQKVLPDYEERVIFNTNDHSLTLKNLEKNDSGLYIAEASGDKNVQVAYYNLTVESRLQSHVFVQTGDSVTLDVNKTQSAFHKFSWIHNDKNLVRYNSILKTVNLSNASLMFNEETFSLTRKNMQKTDAGVYTAVFNGKHQETLAEFNISVLDAVDSPVLHWNVTNITSCTVEISCNGQISYTYQNNCSQEEVTSSFGLQSLVLVCKDNDVFCNNSNPVSWKNNMIEMNKLCTTPQPHGCSEGCKEFSILGFWLPIAAGALVIVIIAVPVICCSYKRNDKAPQQEADLTIYTQVKQKKQVQRPLNLLENPAGPQTIYGYSGEHKPTGDTSHTTSIPEIQEAASPKSICTIYSTIGQQHMPKCPLETDHTLYAVVSKPQRGGLSKDAKVSRVNWLCDQLFVKTGDSAQLDLQKTQQLPDYIRWKKDNTSTIVMCEKSETLIDSKYQNRVKCNLQNFSLTLENMQKADSGEYTARKDDEYFAEYKVCVLDAVEEAPNLTVSVSSSDSCERNITCSVQNLTLSSVYNYGTCATKKATSEKKNTLQLYCTDKSVTCNHSNAVSVKEARVDITDPCFNKQEKNFYPASILLPVSAIVLVLVVFLLLWIYCRRNKALTGTQRAPEDSSGREQIQKPQDEETESHMYDVPDLVQTLEEPGSNPTNTIYSFIGEHKDNTVYAVVRKSTAQ</sequence>
<feature type="transmembrane region" description="Helical" evidence="6">
    <location>
        <begin position="659"/>
        <end position="679"/>
    </location>
</feature>
<evidence type="ECO:0000313" key="10">
    <source>
        <dbReference type="Proteomes" id="UP000316079"/>
    </source>
</evidence>
<gene>
    <name evidence="9" type="ORF">DNTS_026590</name>
</gene>
<feature type="chain" id="PRO_5022039221" description="Immunoglobulin domain-containing protein" evidence="7">
    <location>
        <begin position="29"/>
        <end position="757"/>
    </location>
</feature>
<keyword evidence="6" id="KW-0812">Transmembrane</keyword>
<organism evidence="9 10">
    <name type="scientific">Danionella cerebrum</name>
    <dbReference type="NCBI Taxonomy" id="2873325"/>
    <lineage>
        <taxon>Eukaryota</taxon>
        <taxon>Metazoa</taxon>
        <taxon>Chordata</taxon>
        <taxon>Craniata</taxon>
        <taxon>Vertebrata</taxon>
        <taxon>Euteleostomi</taxon>
        <taxon>Actinopterygii</taxon>
        <taxon>Neopterygii</taxon>
        <taxon>Teleostei</taxon>
        <taxon>Ostariophysi</taxon>
        <taxon>Cypriniformes</taxon>
        <taxon>Danionidae</taxon>
        <taxon>Danioninae</taxon>
        <taxon>Danionella</taxon>
    </lineage>
</organism>
<dbReference type="Gene3D" id="2.60.40.10">
    <property type="entry name" value="Immunoglobulins"/>
    <property type="match status" value="3"/>
</dbReference>
<dbReference type="PANTHER" id="PTHR12080:SF56">
    <property type="entry name" value="NATURAL KILLER CELL RECEPTOR 2B4"/>
    <property type="match status" value="1"/>
</dbReference>
<dbReference type="STRING" id="623744.A0A553RK37"/>
<comment type="subcellular location">
    <subcellularLocation>
        <location evidence="1">Membrane</location>
    </subcellularLocation>
</comment>
<evidence type="ECO:0000256" key="5">
    <source>
        <dbReference type="SAM" id="MobiDB-lite"/>
    </source>
</evidence>
<feature type="domain" description="Immunoglobulin" evidence="8">
    <location>
        <begin position="36"/>
        <end position="130"/>
    </location>
</feature>
<feature type="region of interest" description="Disordered" evidence="5">
    <location>
        <begin position="689"/>
        <end position="714"/>
    </location>
</feature>
<dbReference type="Pfam" id="PF07686">
    <property type="entry name" value="V-set"/>
    <property type="match status" value="1"/>
</dbReference>
<dbReference type="PANTHER" id="PTHR12080">
    <property type="entry name" value="SIGNALING LYMPHOCYTIC ACTIVATION MOLECULE"/>
    <property type="match status" value="1"/>
</dbReference>
<feature type="signal peptide" evidence="7">
    <location>
        <begin position="1"/>
        <end position="28"/>
    </location>
</feature>
<dbReference type="Proteomes" id="UP000316079">
    <property type="component" value="Unassembled WGS sequence"/>
</dbReference>